<protein>
    <submittedName>
        <fullName evidence="1">Uncharacterized protein</fullName>
    </submittedName>
</protein>
<sequence>MFQTGAGLATEEPDAVSFGRACTGSTISLGVLFPYFACNGVRLILISNTMFGDLRFHFMKIQDAPAFRVYEGLAALPN</sequence>
<evidence type="ECO:0000313" key="2">
    <source>
        <dbReference type="Proteomes" id="UP000535182"/>
    </source>
</evidence>
<dbReference type="Proteomes" id="UP000535182">
    <property type="component" value="Unassembled WGS sequence"/>
</dbReference>
<gene>
    <name evidence="1" type="ORF">HDF14_005164</name>
</gene>
<dbReference type="AlphaFoldDB" id="A0A9X0QJA6"/>
<keyword evidence="2" id="KW-1185">Reference proteome</keyword>
<reference evidence="1 2" key="1">
    <citation type="submission" date="2020-08" db="EMBL/GenBank/DDBJ databases">
        <title>Genomic Encyclopedia of Type Strains, Phase IV (KMG-V): Genome sequencing to study the core and pangenomes of soil and plant-associated prokaryotes.</title>
        <authorList>
            <person name="Whitman W."/>
        </authorList>
    </citation>
    <scope>NUCLEOTIDE SEQUENCE [LARGE SCALE GENOMIC DNA]</scope>
    <source>
        <strain evidence="1 2">X5P2</strain>
    </source>
</reference>
<comment type="caution">
    <text evidence="1">The sequence shown here is derived from an EMBL/GenBank/DDBJ whole genome shotgun (WGS) entry which is preliminary data.</text>
</comment>
<name>A0A9X0QJA6_9BACT</name>
<evidence type="ECO:0000313" key="1">
    <source>
        <dbReference type="EMBL" id="MBB5331517.1"/>
    </source>
</evidence>
<organism evidence="1 2">
    <name type="scientific">Tunturiibacter gelidiferens</name>
    <dbReference type="NCBI Taxonomy" id="3069689"/>
    <lineage>
        <taxon>Bacteria</taxon>
        <taxon>Pseudomonadati</taxon>
        <taxon>Acidobacteriota</taxon>
        <taxon>Terriglobia</taxon>
        <taxon>Terriglobales</taxon>
        <taxon>Acidobacteriaceae</taxon>
        <taxon>Tunturiibacter</taxon>
    </lineage>
</organism>
<dbReference type="EMBL" id="JACHEB010000015">
    <property type="protein sequence ID" value="MBB5331517.1"/>
    <property type="molecule type" value="Genomic_DNA"/>
</dbReference>
<proteinExistence type="predicted"/>
<accession>A0A9X0QJA6</accession>